<reference evidence="3" key="1">
    <citation type="journal article" date="2022" name="Plant J.">
        <title>Strategies of tolerance reflected in two North American maple genomes.</title>
        <authorList>
            <person name="McEvoy S.L."/>
            <person name="Sezen U.U."/>
            <person name="Trouern-Trend A."/>
            <person name="McMahon S.M."/>
            <person name="Schaberg P.G."/>
            <person name="Yang J."/>
            <person name="Wegrzyn J.L."/>
            <person name="Swenson N.G."/>
        </authorList>
    </citation>
    <scope>NUCLEOTIDE SEQUENCE</scope>
    <source>
        <strain evidence="3">NS2018</strain>
    </source>
</reference>
<accession>A0AA39SZX0</accession>
<name>A0AA39SZX0_ACESA</name>
<gene>
    <name evidence="3" type="ORF">LWI29_004286</name>
</gene>
<keyword evidence="4" id="KW-1185">Reference proteome</keyword>
<evidence type="ECO:0000313" key="4">
    <source>
        <dbReference type="Proteomes" id="UP001168877"/>
    </source>
</evidence>
<dbReference type="GO" id="GO:0003700">
    <property type="term" value="F:DNA-binding transcription factor activity"/>
    <property type="evidence" value="ECO:0007669"/>
    <property type="project" value="TreeGrafter"/>
</dbReference>
<evidence type="ECO:0000256" key="1">
    <source>
        <dbReference type="SAM" id="Coils"/>
    </source>
</evidence>
<dbReference type="GO" id="GO:0080142">
    <property type="term" value="P:regulation of salicylic acid biosynthetic process"/>
    <property type="evidence" value="ECO:0007669"/>
    <property type="project" value="TreeGrafter"/>
</dbReference>
<keyword evidence="1" id="KW-0175">Coiled coil</keyword>
<evidence type="ECO:0000313" key="3">
    <source>
        <dbReference type="EMBL" id="KAK0599327.1"/>
    </source>
</evidence>
<sequence>MRRSSVEEMVSVIQKAVKKEVKRASKPVTEPVINREMQKMKREMRVMKREMREMKRLIETLSKQGTTADWNENPRTSLDHQIKKSEQAEFQLQFANKLPNTIYTKDKIRDESDGSIQIKLVDTISRETVKVGALSSIEIGIVVLQGNFGFKSHEN</sequence>
<dbReference type="Gene3D" id="1.10.287.540">
    <property type="entry name" value="Helix hairpin bin"/>
    <property type="match status" value="1"/>
</dbReference>
<dbReference type="GO" id="GO:0005516">
    <property type="term" value="F:calmodulin binding"/>
    <property type="evidence" value="ECO:0007669"/>
    <property type="project" value="InterPro"/>
</dbReference>
<evidence type="ECO:0000259" key="2">
    <source>
        <dbReference type="Pfam" id="PF07887"/>
    </source>
</evidence>
<organism evidence="3 4">
    <name type="scientific">Acer saccharum</name>
    <name type="common">Sugar maple</name>
    <dbReference type="NCBI Taxonomy" id="4024"/>
    <lineage>
        <taxon>Eukaryota</taxon>
        <taxon>Viridiplantae</taxon>
        <taxon>Streptophyta</taxon>
        <taxon>Embryophyta</taxon>
        <taxon>Tracheophyta</taxon>
        <taxon>Spermatophyta</taxon>
        <taxon>Magnoliopsida</taxon>
        <taxon>eudicotyledons</taxon>
        <taxon>Gunneridae</taxon>
        <taxon>Pentapetalae</taxon>
        <taxon>rosids</taxon>
        <taxon>malvids</taxon>
        <taxon>Sapindales</taxon>
        <taxon>Sapindaceae</taxon>
        <taxon>Hippocastanoideae</taxon>
        <taxon>Acereae</taxon>
        <taxon>Acer</taxon>
    </lineage>
</organism>
<dbReference type="EMBL" id="JAUESC010000003">
    <property type="protein sequence ID" value="KAK0599327.1"/>
    <property type="molecule type" value="Genomic_DNA"/>
</dbReference>
<dbReference type="AlphaFoldDB" id="A0AA39SZX0"/>
<dbReference type="PANTHER" id="PTHR31713">
    <property type="entry name" value="OS02G0177800 PROTEIN"/>
    <property type="match status" value="1"/>
</dbReference>
<dbReference type="InterPro" id="IPR012416">
    <property type="entry name" value="CBP60"/>
</dbReference>
<dbReference type="Pfam" id="PF07887">
    <property type="entry name" value="Calmodulin_bind"/>
    <property type="match status" value="1"/>
</dbReference>
<dbReference type="GO" id="GO:0005634">
    <property type="term" value="C:nucleus"/>
    <property type="evidence" value="ECO:0007669"/>
    <property type="project" value="TreeGrafter"/>
</dbReference>
<protein>
    <recommendedName>
        <fullName evidence="2">Calmodulin binding protein-like N-terminal domain-containing protein</fullName>
    </recommendedName>
</protein>
<comment type="caution">
    <text evidence="3">The sequence shown here is derived from an EMBL/GenBank/DDBJ whole genome shotgun (WGS) entry which is preliminary data.</text>
</comment>
<reference evidence="3" key="2">
    <citation type="submission" date="2023-06" db="EMBL/GenBank/DDBJ databases">
        <authorList>
            <person name="Swenson N.G."/>
            <person name="Wegrzyn J.L."/>
            <person name="Mcevoy S.L."/>
        </authorList>
    </citation>
    <scope>NUCLEOTIDE SEQUENCE</scope>
    <source>
        <strain evidence="3">NS2018</strain>
        <tissue evidence="3">Leaf</tissue>
    </source>
</reference>
<feature type="coiled-coil region" evidence="1">
    <location>
        <begin position="37"/>
        <end position="64"/>
    </location>
</feature>
<proteinExistence type="predicted"/>
<dbReference type="GO" id="GO:0043565">
    <property type="term" value="F:sequence-specific DNA binding"/>
    <property type="evidence" value="ECO:0007669"/>
    <property type="project" value="TreeGrafter"/>
</dbReference>
<feature type="domain" description="Calmodulin binding protein-like N-terminal" evidence="2">
    <location>
        <begin position="90"/>
        <end position="154"/>
    </location>
</feature>
<dbReference type="PANTHER" id="PTHR31713:SF43">
    <property type="entry name" value="CALMODULIN-BINDING PROTEIN 60 G"/>
    <property type="match status" value="1"/>
</dbReference>
<dbReference type="InterPro" id="IPR046831">
    <property type="entry name" value="Calmodulin_bind_N"/>
</dbReference>
<dbReference type="Proteomes" id="UP001168877">
    <property type="component" value="Unassembled WGS sequence"/>
</dbReference>